<dbReference type="FunCoup" id="A8N8B0">
    <property type="interactions" value="684"/>
</dbReference>
<dbReference type="InterPro" id="IPR019734">
    <property type="entry name" value="TPR_rpt"/>
</dbReference>
<dbReference type="PANTHER" id="PTHR44200:SF1">
    <property type="entry name" value="DNAJ HOMOLOG SUBFAMILY C MEMBER 7"/>
    <property type="match status" value="1"/>
</dbReference>
<dbReference type="VEuPathDB" id="FungiDB:CC1G_03957"/>
<accession>A8N8B0</accession>
<dbReference type="HOGENOM" id="CLU_015935_3_0_1"/>
<sequence length="594" mass="63673">MAKKKSGGAKKGAAGSAGGSTSPGAGAARSATPGPASDNPPAGDSSRATSSQASEPPSSPTPSSTPAPSKPQDPIKAAEKVKEEGNVKFKAKNYDDAVDLYSEAIDLNPQEPSYWTNRAAAYMALKRFRPALADCQQALSILSPSSTPSSTPASPSTTTTPALVKTLFRLARCQFGLGESTAALSTLSRLFALEPSNAAAIQLKHKIEALQGHVKNFEQAKGKKEWGMARLSLDKCLQAIEAEGGEVPGEWRVWRVELELARGSWDAAGIAANDALRLSPNSPEALTLRGLVLFLTGRLSSSLTHLQNALRLDPGHEKAQKLRKRVKDVDRLKEEGNVFFKRGGLVEAVERYTEALEKIGQSEEEGHGGQIRATLLSNRATTLLKVQSTLPDFLNRNEEALADTDESLKLFPHSFKALRTRARLNLNLENYDASIADFKSAIQEASNEGSATEADVRALKSELKKAEAALKRSKTKDYYKILGVSRDCTEVEIKKAYRRESLKHHPDKGGDEEKFKLVVEAHAVLSDPQKRRMYDMGEDVDGSSASDGMGGMGGMGGMSHVDLAELFAQFHGSPFGGGGFGGGRRGHSHGGFAF</sequence>
<feature type="coiled-coil region" evidence="2">
    <location>
        <begin position="428"/>
        <end position="476"/>
    </location>
</feature>
<comment type="caution">
    <text evidence="5">The sequence shown here is derived from an EMBL/GenBank/DDBJ whole genome shotgun (WGS) entry which is preliminary data.</text>
</comment>
<dbReference type="RefSeq" id="XP_001831066.2">
    <property type="nucleotide sequence ID" value="XM_001831014.2"/>
</dbReference>
<dbReference type="CDD" id="cd06257">
    <property type="entry name" value="DnaJ"/>
    <property type="match status" value="1"/>
</dbReference>
<feature type="domain" description="J" evidence="4">
    <location>
        <begin position="477"/>
        <end position="538"/>
    </location>
</feature>
<dbReference type="SUPFAM" id="SSF48452">
    <property type="entry name" value="TPR-like"/>
    <property type="match status" value="2"/>
</dbReference>
<dbReference type="Proteomes" id="UP000001861">
    <property type="component" value="Unassembled WGS sequence"/>
</dbReference>
<proteinExistence type="predicted"/>
<dbReference type="eggNOG" id="KOG0550">
    <property type="taxonomic scope" value="Eukaryota"/>
</dbReference>
<feature type="compositionally biased region" description="Pro residues" evidence="3">
    <location>
        <begin position="57"/>
        <end position="71"/>
    </location>
</feature>
<dbReference type="Pfam" id="PF13174">
    <property type="entry name" value="TPR_6"/>
    <property type="match status" value="1"/>
</dbReference>
<dbReference type="GeneID" id="6007523"/>
<dbReference type="PRINTS" id="PR00625">
    <property type="entry name" value="JDOMAIN"/>
</dbReference>
<gene>
    <name evidence="5" type="ORF">CC1G_03957</name>
</gene>
<dbReference type="PROSITE" id="PS00636">
    <property type="entry name" value="DNAJ_1"/>
    <property type="match status" value="1"/>
</dbReference>
<evidence type="ECO:0000313" key="5">
    <source>
        <dbReference type="EMBL" id="EAU90688.2"/>
    </source>
</evidence>
<dbReference type="SMART" id="SM00271">
    <property type="entry name" value="DnaJ"/>
    <property type="match status" value="1"/>
</dbReference>
<dbReference type="Pfam" id="PF13414">
    <property type="entry name" value="TPR_11"/>
    <property type="match status" value="1"/>
</dbReference>
<dbReference type="Gene3D" id="1.10.287.110">
    <property type="entry name" value="DnaJ domain"/>
    <property type="match status" value="1"/>
</dbReference>
<dbReference type="KEGG" id="cci:CC1G_03957"/>
<dbReference type="PANTHER" id="PTHR44200">
    <property type="entry name" value="DNAJ HOMOLOG SUBFAMILY C MEMBER 7"/>
    <property type="match status" value="1"/>
</dbReference>
<dbReference type="InterPro" id="IPR036869">
    <property type="entry name" value="J_dom_sf"/>
</dbReference>
<dbReference type="InParanoid" id="A8N8B0"/>
<dbReference type="SUPFAM" id="SSF46565">
    <property type="entry name" value="Chaperone J-domain"/>
    <property type="match status" value="1"/>
</dbReference>
<dbReference type="AlphaFoldDB" id="A8N8B0"/>
<evidence type="ECO:0000256" key="2">
    <source>
        <dbReference type="SAM" id="Coils"/>
    </source>
</evidence>
<keyword evidence="2" id="KW-0175">Coiled coil</keyword>
<evidence type="ECO:0000256" key="1">
    <source>
        <dbReference type="PROSITE-ProRule" id="PRU00339"/>
    </source>
</evidence>
<dbReference type="OMA" id="KMCLGLD"/>
<dbReference type="InterPro" id="IPR001623">
    <property type="entry name" value="DnaJ_domain"/>
</dbReference>
<evidence type="ECO:0000259" key="4">
    <source>
        <dbReference type="PROSITE" id="PS50076"/>
    </source>
</evidence>
<dbReference type="Gene3D" id="1.25.40.10">
    <property type="entry name" value="Tetratricopeptide repeat domain"/>
    <property type="match status" value="1"/>
</dbReference>
<keyword evidence="6" id="KW-1185">Reference proteome</keyword>
<dbReference type="SMART" id="SM00028">
    <property type="entry name" value="TPR"/>
    <property type="match status" value="7"/>
</dbReference>
<dbReference type="PROSITE" id="PS50076">
    <property type="entry name" value="DNAJ_2"/>
    <property type="match status" value="1"/>
</dbReference>
<feature type="repeat" description="TPR" evidence="1">
    <location>
        <begin position="283"/>
        <end position="316"/>
    </location>
</feature>
<dbReference type="Pfam" id="PF13432">
    <property type="entry name" value="TPR_16"/>
    <property type="match status" value="2"/>
</dbReference>
<keyword evidence="1" id="KW-0802">TPR repeat</keyword>
<dbReference type="Pfam" id="PF00226">
    <property type="entry name" value="DnaJ"/>
    <property type="match status" value="1"/>
</dbReference>
<evidence type="ECO:0000313" key="6">
    <source>
        <dbReference type="Proteomes" id="UP000001861"/>
    </source>
</evidence>
<dbReference type="PROSITE" id="PS50005">
    <property type="entry name" value="TPR"/>
    <property type="match status" value="2"/>
</dbReference>
<protein>
    <submittedName>
        <fullName evidence="5">DnaJ domain-containing protein</fullName>
    </submittedName>
</protein>
<dbReference type="InterPro" id="IPR011990">
    <property type="entry name" value="TPR-like_helical_dom_sf"/>
</dbReference>
<evidence type="ECO:0000256" key="3">
    <source>
        <dbReference type="SAM" id="MobiDB-lite"/>
    </source>
</evidence>
<dbReference type="InterPro" id="IPR018253">
    <property type="entry name" value="DnaJ_domain_CS"/>
</dbReference>
<feature type="compositionally biased region" description="Low complexity" evidence="3">
    <location>
        <begin position="11"/>
        <end position="37"/>
    </location>
</feature>
<dbReference type="OrthoDB" id="10250354at2759"/>
<feature type="repeat" description="TPR" evidence="1">
    <location>
        <begin position="78"/>
        <end position="111"/>
    </location>
</feature>
<reference evidence="5 6" key="1">
    <citation type="journal article" date="2010" name="Proc. Natl. Acad. Sci. U.S.A.">
        <title>Insights into evolution of multicellular fungi from the assembled chromosomes of the mushroom Coprinopsis cinerea (Coprinus cinereus).</title>
        <authorList>
            <person name="Stajich J.E."/>
            <person name="Wilke S.K."/>
            <person name="Ahren D."/>
            <person name="Au C.H."/>
            <person name="Birren B.W."/>
            <person name="Borodovsky M."/>
            <person name="Burns C."/>
            <person name="Canback B."/>
            <person name="Casselton L.A."/>
            <person name="Cheng C.K."/>
            <person name="Deng J."/>
            <person name="Dietrich F.S."/>
            <person name="Fargo D.C."/>
            <person name="Farman M.L."/>
            <person name="Gathman A.C."/>
            <person name="Goldberg J."/>
            <person name="Guigo R."/>
            <person name="Hoegger P.J."/>
            <person name="Hooker J.B."/>
            <person name="Huggins A."/>
            <person name="James T.Y."/>
            <person name="Kamada T."/>
            <person name="Kilaru S."/>
            <person name="Kodira C."/>
            <person name="Kues U."/>
            <person name="Kupfer D."/>
            <person name="Kwan H.S."/>
            <person name="Lomsadze A."/>
            <person name="Li W."/>
            <person name="Lilly W.W."/>
            <person name="Ma L.J."/>
            <person name="Mackey A.J."/>
            <person name="Manning G."/>
            <person name="Martin F."/>
            <person name="Muraguchi H."/>
            <person name="Natvig D.O."/>
            <person name="Palmerini H."/>
            <person name="Ramesh M.A."/>
            <person name="Rehmeyer C.J."/>
            <person name="Roe B.A."/>
            <person name="Shenoy N."/>
            <person name="Stanke M."/>
            <person name="Ter-Hovhannisyan V."/>
            <person name="Tunlid A."/>
            <person name="Velagapudi R."/>
            <person name="Vision T.J."/>
            <person name="Zeng Q."/>
            <person name="Zolan M.E."/>
            <person name="Pukkila P.J."/>
        </authorList>
    </citation>
    <scope>NUCLEOTIDE SEQUENCE [LARGE SCALE GENOMIC DNA]</scope>
    <source>
        <strain evidence="6">Okayama-7 / 130 / ATCC MYA-4618 / FGSC 9003</strain>
    </source>
</reference>
<dbReference type="STRING" id="240176.A8N8B0"/>
<dbReference type="EMBL" id="AACS02000007">
    <property type="protein sequence ID" value="EAU90688.2"/>
    <property type="molecule type" value="Genomic_DNA"/>
</dbReference>
<feature type="region of interest" description="Disordered" evidence="3">
    <location>
        <begin position="1"/>
        <end position="77"/>
    </location>
</feature>
<dbReference type="InterPro" id="IPR052758">
    <property type="entry name" value="SRC_co-chaperone"/>
</dbReference>
<organism evidence="5 6">
    <name type="scientific">Coprinopsis cinerea (strain Okayama-7 / 130 / ATCC MYA-4618 / FGSC 9003)</name>
    <name type="common">Inky cap fungus</name>
    <name type="synonym">Hormographiella aspergillata</name>
    <dbReference type="NCBI Taxonomy" id="240176"/>
    <lineage>
        <taxon>Eukaryota</taxon>
        <taxon>Fungi</taxon>
        <taxon>Dikarya</taxon>
        <taxon>Basidiomycota</taxon>
        <taxon>Agaricomycotina</taxon>
        <taxon>Agaricomycetes</taxon>
        <taxon>Agaricomycetidae</taxon>
        <taxon>Agaricales</taxon>
        <taxon>Agaricineae</taxon>
        <taxon>Psathyrellaceae</taxon>
        <taxon>Coprinopsis</taxon>
    </lineage>
</organism>
<name>A8N8B0_COPC7</name>